<gene>
    <name evidence="2" type="ORF">dnm_027020</name>
</gene>
<evidence type="ECO:0000313" key="2">
    <source>
        <dbReference type="EMBL" id="QTA86678.1"/>
    </source>
</evidence>
<sequence>MNKIPYRTDMILNFFGKGKRFSHKTRNSLPKRVVKSFNMAGLPCLFADSTMPFRWKDRIIRFPEISVTDRTLTIYRRQGIPETLCARFVPASDMNTDNFTRVPVFFQPYQDLIAFIINKGPQFVTFGSEPSFRLFFYIRFLRNIFIFLIDIIMKPTLGNPDSSCYTGKRDAFPQKSVNDILCLLRNNFFGRILNKPPSAFFAQKSLFSVVNISVFYNIVRFTFGTVRQLLLLLFFLCIYIQHIIITCSGLPIFDLLR</sequence>
<name>A0A975BJU7_9BACT</name>
<feature type="transmembrane region" description="Helical" evidence="1">
    <location>
        <begin position="231"/>
        <end position="253"/>
    </location>
</feature>
<accession>A0A975BJU7</accession>
<evidence type="ECO:0000313" key="3">
    <source>
        <dbReference type="Proteomes" id="UP000663722"/>
    </source>
</evidence>
<keyword evidence="1" id="KW-0472">Membrane</keyword>
<dbReference type="Proteomes" id="UP000663722">
    <property type="component" value="Chromosome"/>
</dbReference>
<keyword evidence="1" id="KW-0812">Transmembrane</keyword>
<organism evidence="2 3">
    <name type="scientific">Desulfonema magnum</name>
    <dbReference type="NCBI Taxonomy" id="45655"/>
    <lineage>
        <taxon>Bacteria</taxon>
        <taxon>Pseudomonadati</taxon>
        <taxon>Thermodesulfobacteriota</taxon>
        <taxon>Desulfobacteria</taxon>
        <taxon>Desulfobacterales</taxon>
        <taxon>Desulfococcaceae</taxon>
        <taxon>Desulfonema</taxon>
    </lineage>
</organism>
<evidence type="ECO:0000256" key="1">
    <source>
        <dbReference type="SAM" id="Phobius"/>
    </source>
</evidence>
<dbReference type="EMBL" id="CP061800">
    <property type="protein sequence ID" value="QTA86678.1"/>
    <property type="molecule type" value="Genomic_DNA"/>
</dbReference>
<keyword evidence="3" id="KW-1185">Reference proteome</keyword>
<reference evidence="2" key="1">
    <citation type="journal article" date="2021" name="Microb. Physiol.">
        <title>Proteogenomic Insights into the Physiology of Marine, Sulfate-Reducing, Filamentous Desulfonema limicola and Desulfonema magnum.</title>
        <authorList>
            <person name="Schnaars V."/>
            <person name="Wohlbrand L."/>
            <person name="Scheve S."/>
            <person name="Hinrichs C."/>
            <person name="Reinhardt R."/>
            <person name="Rabus R."/>
        </authorList>
    </citation>
    <scope>NUCLEOTIDE SEQUENCE</scope>
    <source>
        <strain evidence="2">4be13</strain>
    </source>
</reference>
<protein>
    <submittedName>
        <fullName evidence="2">Uncharacterized protein</fullName>
    </submittedName>
</protein>
<keyword evidence="1" id="KW-1133">Transmembrane helix</keyword>
<dbReference type="AlphaFoldDB" id="A0A975BJU7"/>
<dbReference type="KEGG" id="dmm:dnm_027020"/>
<proteinExistence type="predicted"/>